<dbReference type="Pfam" id="PF12161">
    <property type="entry name" value="HsdM_N"/>
    <property type="match status" value="1"/>
</dbReference>
<reference evidence="5" key="1">
    <citation type="submission" date="2016-10" db="EMBL/GenBank/DDBJ databases">
        <authorList>
            <person name="Varghese N."/>
            <person name="Submissions S."/>
        </authorList>
    </citation>
    <scope>NUCLEOTIDE SEQUENCE [LARGE SCALE GENOMIC DNA]</scope>
    <source>
        <strain evidence="5">CGMCC 1.8911</strain>
    </source>
</reference>
<dbReference type="SUPFAM" id="SSF53335">
    <property type="entry name" value="S-adenosyl-L-methionine-dependent methyltransferases"/>
    <property type="match status" value="1"/>
</dbReference>
<dbReference type="InterPro" id="IPR052916">
    <property type="entry name" value="Type-I_RE_MTase_Subunit"/>
</dbReference>
<dbReference type="InterPro" id="IPR038333">
    <property type="entry name" value="T1MK-like_N_sf"/>
</dbReference>
<dbReference type="InterPro" id="IPR022749">
    <property type="entry name" value="D12N6_MeTrfase_N"/>
</dbReference>
<organism evidence="4 5">
    <name type="scientific">Jeotgalicoccus aerolatus</name>
    <dbReference type="NCBI Taxonomy" id="709510"/>
    <lineage>
        <taxon>Bacteria</taxon>
        <taxon>Bacillati</taxon>
        <taxon>Bacillota</taxon>
        <taxon>Bacilli</taxon>
        <taxon>Bacillales</taxon>
        <taxon>Staphylococcaceae</taxon>
        <taxon>Jeotgalicoccus</taxon>
    </lineage>
</organism>
<feature type="domain" description="N6 adenine-specific DNA methyltransferase N-terminal" evidence="3">
    <location>
        <begin position="7"/>
        <end position="50"/>
    </location>
</feature>
<gene>
    <name evidence="4" type="ORF">SAMN05216187_10625</name>
</gene>
<dbReference type="EMBL" id="FNFI01000006">
    <property type="protein sequence ID" value="SDK22933.1"/>
    <property type="molecule type" value="Genomic_DNA"/>
</dbReference>
<sequence>MASIRFEEKLWQAADKLRGSMDASEYKSVVLGLIFLKYVSDAFEEKNAELIQV</sequence>
<evidence type="ECO:0000259" key="3">
    <source>
        <dbReference type="Pfam" id="PF12161"/>
    </source>
</evidence>
<evidence type="ECO:0000256" key="2">
    <source>
        <dbReference type="ARBA" id="ARBA00022747"/>
    </source>
</evidence>
<name>A0A1G9A6N2_9STAP</name>
<dbReference type="PANTHER" id="PTHR42998">
    <property type="entry name" value="TYPE I RESTRICTION ENZYME HINDVIIP M PROTEIN-RELATED"/>
    <property type="match status" value="1"/>
</dbReference>
<dbReference type="PANTHER" id="PTHR42998:SF1">
    <property type="entry name" value="TYPE I RESTRICTION ENZYME HINDI METHYLASE SUBUNIT"/>
    <property type="match status" value="1"/>
</dbReference>
<dbReference type="Gene3D" id="1.20.1260.30">
    <property type="match status" value="1"/>
</dbReference>
<dbReference type="STRING" id="586411.SAMN05216187_10625"/>
<evidence type="ECO:0000256" key="1">
    <source>
        <dbReference type="ARBA" id="ARBA00006594"/>
    </source>
</evidence>
<dbReference type="AlphaFoldDB" id="A0A1G9A6N2"/>
<dbReference type="GO" id="GO:0009307">
    <property type="term" value="P:DNA restriction-modification system"/>
    <property type="evidence" value="ECO:0007669"/>
    <property type="project" value="UniProtKB-KW"/>
</dbReference>
<keyword evidence="2" id="KW-0680">Restriction system</keyword>
<comment type="similarity">
    <text evidence="1">Belongs to the N(4)/N(6)-methyltransferase family.</text>
</comment>
<evidence type="ECO:0000313" key="4">
    <source>
        <dbReference type="EMBL" id="SDK22933.1"/>
    </source>
</evidence>
<dbReference type="InterPro" id="IPR029063">
    <property type="entry name" value="SAM-dependent_MTases_sf"/>
</dbReference>
<protein>
    <submittedName>
        <fullName evidence="4">Type I restriction enzyme M protein</fullName>
    </submittedName>
</protein>
<dbReference type="Proteomes" id="UP000242700">
    <property type="component" value="Unassembled WGS sequence"/>
</dbReference>
<proteinExistence type="inferred from homology"/>
<accession>A0A1G9A6N2</accession>
<evidence type="ECO:0000313" key="5">
    <source>
        <dbReference type="Proteomes" id="UP000242700"/>
    </source>
</evidence>